<proteinExistence type="predicted"/>
<evidence type="ECO:0000313" key="2">
    <source>
        <dbReference type="Proteomes" id="UP000789572"/>
    </source>
</evidence>
<protein>
    <submittedName>
        <fullName evidence="1">2552_t:CDS:1</fullName>
    </submittedName>
</protein>
<accession>A0A9N9GY04</accession>
<reference evidence="1" key="1">
    <citation type="submission" date="2021-06" db="EMBL/GenBank/DDBJ databases">
        <authorList>
            <person name="Kallberg Y."/>
            <person name="Tangrot J."/>
            <person name="Rosling A."/>
        </authorList>
    </citation>
    <scope>NUCLEOTIDE SEQUENCE</scope>
    <source>
        <strain evidence="1">IA702</strain>
    </source>
</reference>
<sequence length="181" mass="20786">GIMDMTPKSDFVKQIPDELYKKYLMSLESFDNLIPEETHEFFVNFFEQDLTCQQRSDAVDALDGRDYKEDAFSLEHMNPLLQNAEALEAPHLNNYIHPCFKAALWQCGNVYYSFGEIPSVGQQRGDGSGLTVDADKYEIVYVEGSHSAKVEDGKELNDQSKIAFNLRKMLFDIVKDRVEKR</sequence>
<dbReference type="Proteomes" id="UP000789572">
    <property type="component" value="Unassembled WGS sequence"/>
</dbReference>
<gene>
    <name evidence="1" type="ORF">POCULU_LOCUS9019</name>
</gene>
<comment type="caution">
    <text evidence="1">The sequence shown here is derived from an EMBL/GenBank/DDBJ whole genome shotgun (WGS) entry which is preliminary data.</text>
</comment>
<keyword evidence="2" id="KW-1185">Reference proteome</keyword>
<evidence type="ECO:0000313" key="1">
    <source>
        <dbReference type="EMBL" id="CAG8633377.1"/>
    </source>
</evidence>
<dbReference type="AlphaFoldDB" id="A0A9N9GY04"/>
<organism evidence="1 2">
    <name type="scientific">Paraglomus occultum</name>
    <dbReference type="NCBI Taxonomy" id="144539"/>
    <lineage>
        <taxon>Eukaryota</taxon>
        <taxon>Fungi</taxon>
        <taxon>Fungi incertae sedis</taxon>
        <taxon>Mucoromycota</taxon>
        <taxon>Glomeromycotina</taxon>
        <taxon>Glomeromycetes</taxon>
        <taxon>Paraglomerales</taxon>
        <taxon>Paraglomeraceae</taxon>
        <taxon>Paraglomus</taxon>
    </lineage>
</organism>
<feature type="non-terminal residue" evidence="1">
    <location>
        <position position="181"/>
    </location>
</feature>
<dbReference type="EMBL" id="CAJVPJ010003019">
    <property type="protein sequence ID" value="CAG8633377.1"/>
    <property type="molecule type" value="Genomic_DNA"/>
</dbReference>
<name>A0A9N9GY04_9GLOM</name>
<dbReference type="OrthoDB" id="2345088at2759"/>